<dbReference type="InterPro" id="IPR023626">
    <property type="entry name" value="Ribosomal_eL39_dom_sf"/>
</dbReference>
<dbReference type="PANTHER" id="PTHR19970">
    <property type="entry name" value="RIBOSOMAL PROTEIN L39E"/>
    <property type="match status" value="1"/>
</dbReference>
<proteinExistence type="inferred from homology"/>
<comment type="similarity">
    <text evidence="1">Belongs to the eukaryotic ribosomal protein eL39 family.</text>
</comment>
<evidence type="ECO:0000256" key="5">
    <source>
        <dbReference type="ARBA" id="ARBA00035339"/>
    </source>
</evidence>
<reference evidence="6" key="1">
    <citation type="journal article" date="2014" name="Genome Biol. Evol.">
        <title>Gene Loss Rather Than Gene Gain Is Associated with a Host Jump from Monocots to Dicots in the Smut Fungus Melanopsichium pennsylvanicum.</title>
        <authorList>
            <person name="Sharma R."/>
            <person name="Mishra B."/>
            <person name="Runge F."/>
            <person name="Thines M."/>
        </authorList>
    </citation>
    <scope>NUCLEOTIDE SEQUENCE</scope>
    <source>
        <strain evidence="6">4</strain>
    </source>
</reference>
<accession>A0A077R1W3</accession>
<evidence type="ECO:0000313" key="6">
    <source>
        <dbReference type="EMBL" id="CDI52926.1"/>
    </source>
</evidence>
<dbReference type="FunFam" id="1.10.1620.10:FF:000001">
    <property type="entry name" value="60S ribosomal protein-like L39"/>
    <property type="match status" value="1"/>
</dbReference>
<keyword evidence="3" id="KW-0687">Ribonucleoprotein</keyword>
<name>A0A077R1W3_9BASI</name>
<dbReference type="Pfam" id="PF00832">
    <property type="entry name" value="Ribosomal_L39"/>
    <property type="match status" value="1"/>
</dbReference>
<dbReference type="PANTHER" id="PTHR19970:SF0">
    <property type="entry name" value="LARGE RIBOSOMAL SUBUNIT PROTEIN EL39"/>
    <property type="match status" value="1"/>
</dbReference>
<organism evidence="6">
    <name type="scientific">Melanopsichium pennsylvanicum 4</name>
    <dbReference type="NCBI Taxonomy" id="1398559"/>
    <lineage>
        <taxon>Eukaryota</taxon>
        <taxon>Fungi</taxon>
        <taxon>Dikarya</taxon>
        <taxon>Basidiomycota</taxon>
        <taxon>Ustilaginomycotina</taxon>
        <taxon>Ustilaginomycetes</taxon>
        <taxon>Ustilaginales</taxon>
        <taxon>Ustilaginaceae</taxon>
        <taxon>Melanopsichium</taxon>
    </lineage>
</organism>
<evidence type="ECO:0000256" key="2">
    <source>
        <dbReference type="ARBA" id="ARBA00022980"/>
    </source>
</evidence>
<dbReference type="GO" id="GO:0003735">
    <property type="term" value="F:structural constituent of ribosome"/>
    <property type="evidence" value="ECO:0007669"/>
    <property type="project" value="InterPro"/>
</dbReference>
<dbReference type="Gene3D" id="1.10.1620.10">
    <property type="entry name" value="Ribosomal protein L39e"/>
    <property type="match status" value="1"/>
</dbReference>
<dbReference type="AlphaFoldDB" id="A0A077R1W3"/>
<evidence type="ECO:0000256" key="4">
    <source>
        <dbReference type="ARBA" id="ARBA00035234"/>
    </source>
</evidence>
<dbReference type="GO" id="GO:0022625">
    <property type="term" value="C:cytosolic large ribosomal subunit"/>
    <property type="evidence" value="ECO:0007669"/>
    <property type="project" value="TreeGrafter"/>
</dbReference>
<evidence type="ECO:0000256" key="1">
    <source>
        <dbReference type="ARBA" id="ARBA00009339"/>
    </source>
</evidence>
<dbReference type="HAMAP" id="MF_00629">
    <property type="entry name" value="Ribosomal_eL39"/>
    <property type="match status" value="1"/>
</dbReference>
<evidence type="ECO:0000256" key="3">
    <source>
        <dbReference type="ARBA" id="ARBA00023274"/>
    </source>
</evidence>
<dbReference type="EMBL" id="HG529559">
    <property type="protein sequence ID" value="CDI52926.1"/>
    <property type="molecule type" value="Genomic_DNA"/>
</dbReference>
<dbReference type="InterPro" id="IPR000077">
    <property type="entry name" value="Ribosomal_eL39"/>
</dbReference>
<dbReference type="SUPFAM" id="SSF48662">
    <property type="entry name" value="Ribosomal protein L39e"/>
    <property type="match status" value="1"/>
</dbReference>
<sequence>MPSQKTFRTKVKLAKAQKQNRPIPNWFRMKADNKIQYNAKRRHWRRTKLNI</sequence>
<protein>
    <recommendedName>
        <fullName evidence="4">Large ribosomal subunit protein eL39</fullName>
    </recommendedName>
    <alternativeName>
        <fullName evidence="5">60S ribosomal protein L39</fullName>
    </alternativeName>
</protein>
<dbReference type="GO" id="GO:0006412">
    <property type="term" value="P:translation"/>
    <property type="evidence" value="ECO:0007669"/>
    <property type="project" value="InterPro"/>
</dbReference>
<keyword evidence="2 6" id="KW-0689">Ribosomal protein</keyword>